<sequence length="132" mass="15812">MALTPSADGERVNWVNYKTGIKHLYFRMDATNKVVTIAVEMTDPDAGIRQLMYDQFLELKNVLHDTLEEEWIWDEVFYDEDGRKIARIWTSREKLSIFNKEHWPEIISFLKPRIVALDEFWSMAKYSFEIFK</sequence>
<dbReference type="InterPro" id="IPR025364">
    <property type="entry name" value="DUF4268"/>
</dbReference>
<organism evidence="2 3">
    <name type="scientific">Sphingobacterium thermophilum</name>
    <dbReference type="NCBI Taxonomy" id="768534"/>
    <lineage>
        <taxon>Bacteria</taxon>
        <taxon>Pseudomonadati</taxon>
        <taxon>Bacteroidota</taxon>
        <taxon>Sphingobacteriia</taxon>
        <taxon>Sphingobacteriales</taxon>
        <taxon>Sphingobacteriaceae</taxon>
        <taxon>Sphingobacterium</taxon>
    </lineage>
</organism>
<evidence type="ECO:0000313" key="3">
    <source>
        <dbReference type="Proteomes" id="UP001500394"/>
    </source>
</evidence>
<comment type="caution">
    <text evidence="2">The sequence shown here is derived from an EMBL/GenBank/DDBJ whole genome shotgun (WGS) entry which is preliminary data.</text>
</comment>
<protein>
    <recommendedName>
        <fullName evidence="1">DUF4268 domain-containing protein</fullName>
    </recommendedName>
</protein>
<proteinExistence type="predicted"/>
<dbReference type="Pfam" id="PF14088">
    <property type="entry name" value="DUF4268"/>
    <property type="match status" value="1"/>
</dbReference>
<gene>
    <name evidence="2" type="ORF">GCM10023173_09120</name>
</gene>
<reference evidence="3" key="1">
    <citation type="journal article" date="2019" name="Int. J. Syst. Evol. Microbiol.">
        <title>The Global Catalogue of Microorganisms (GCM) 10K type strain sequencing project: providing services to taxonomists for standard genome sequencing and annotation.</title>
        <authorList>
            <consortium name="The Broad Institute Genomics Platform"/>
            <consortium name="The Broad Institute Genome Sequencing Center for Infectious Disease"/>
            <person name="Wu L."/>
            <person name="Ma J."/>
        </authorList>
    </citation>
    <scope>NUCLEOTIDE SEQUENCE [LARGE SCALE GENOMIC DNA]</scope>
    <source>
        <strain evidence="3">JCM 17858</strain>
    </source>
</reference>
<dbReference type="EMBL" id="BAABGR010000008">
    <property type="protein sequence ID" value="GAA4513516.1"/>
    <property type="molecule type" value="Genomic_DNA"/>
</dbReference>
<name>A0ABP8QYT6_9SPHI</name>
<keyword evidence="3" id="KW-1185">Reference proteome</keyword>
<dbReference type="Proteomes" id="UP001500394">
    <property type="component" value="Unassembled WGS sequence"/>
</dbReference>
<evidence type="ECO:0000313" key="2">
    <source>
        <dbReference type="EMBL" id="GAA4513516.1"/>
    </source>
</evidence>
<evidence type="ECO:0000259" key="1">
    <source>
        <dbReference type="Pfam" id="PF14088"/>
    </source>
</evidence>
<feature type="domain" description="DUF4268" evidence="1">
    <location>
        <begin position="9"/>
        <end position="122"/>
    </location>
</feature>
<accession>A0ABP8QYT6</accession>